<evidence type="ECO:0000256" key="1">
    <source>
        <dbReference type="ARBA" id="ARBA00005417"/>
    </source>
</evidence>
<feature type="domain" description="ABC transporter" evidence="6">
    <location>
        <begin position="337"/>
        <end position="570"/>
    </location>
</feature>
<dbReference type="PATRIC" id="fig|1703.6.peg.38"/>
<evidence type="ECO:0000256" key="3">
    <source>
        <dbReference type="ARBA" id="ARBA00022741"/>
    </source>
</evidence>
<dbReference type="Proteomes" id="UP000031488">
    <property type="component" value="Unassembled WGS sequence"/>
</dbReference>
<gene>
    <name evidence="7" type="ORF">AE0388_0183</name>
</gene>
<dbReference type="EC" id="3.6.3.25" evidence="7"/>
<dbReference type="Pfam" id="PF00005">
    <property type="entry name" value="ABC_tran"/>
    <property type="match status" value="2"/>
</dbReference>
<keyword evidence="8" id="KW-1185">Reference proteome</keyword>
<dbReference type="GO" id="GO:0016887">
    <property type="term" value="F:ATP hydrolysis activity"/>
    <property type="evidence" value="ECO:0007669"/>
    <property type="project" value="InterPro"/>
</dbReference>
<evidence type="ECO:0000256" key="5">
    <source>
        <dbReference type="SAM" id="MobiDB-lite"/>
    </source>
</evidence>
<evidence type="ECO:0000256" key="2">
    <source>
        <dbReference type="ARBA" id="ARBA00022448"/>
    </source>
</evidence>
<dbReference type="OrthoDB" id="501320at2"/>
<comment type="caution">
    <text evidence="7">The sequence shown here is derived from an EMBL/GenBank/DDBJ whole genome shotgun (WGS) entry which is preliminary data.</text>
</comment>
<dbReference type="SMART" id="SM00382">
    <property type="entry name" value="AAA"/>
    <property type="match status" value="2"/>
</dbReference>
<name>A0A0B9A6K6_BRELN</name>
<protein>
    <submittedName>
        <fullName evidence="7">Phosphonate-transporting ATPase, Sulfate-transporting ATPase</fullName>
        <ecNumber evidence="7">3.6.3.25</ecNumber>
        <ecNumber evidence="7">3.6.3.28</ecNumber>
    </submittedName>
</protein>
<dbReference type="PROSITE" id="PS00211">
    <property type="entry name" value="ABC_TRANSPORTER_1"/>
    <property type="match status" value="1"/>
</dbReference>
<dbReference type="InterPro" id="IPR015856">
    <property type="entry name" value="ABC_transpr_CbiO/EcfA_su"/>
</dbReference>
<dbReference type="InterPro" id="IPR027417">
    <property type="entry name" value="P-loop_NTPase"/>
</dbReference>
<dbReference type="Gene3D" id="3.40.50.300">
    <property type="entry name" value="P-loop containing nucleotide triphosphate hydrolases"/>
    <property type="match status" value="2"/>
</dbReference>
<reference evidence="7 8" key="1">
    <citation type="submission" date="2014-11" db="EMBL/GenBank/DDBJ databases">
        <title>Draft Genome Sequence of Brevibacterium linens AE038-8.</title>
        <authorList>
            <person name="Maizel D."/>
            <person name="Utturkar S.M."/>
            <person name="Brown S.D."/>
            <person name="Ferrero M."/>
            <person name="Rosen B.P."/>
        </authorList>
    </citation>
    <scope>NUCLEOTIDE SEQUENCE [LARGE SCALE GENOMIC DNA]</scope>
    <source>
        <strain evidence="7 8">AE038-8</strain>
    </source>
</reference>
<dbReference type="GO" id="GO:0043190">
    <property type="term" value="C:ATP-binding cassette (ABC) transporter complex"/>
    <property type="evidence" value="ECO:0007669"/>
    <property type="project" value="TreeGrafter"/>
</dbReference>
<dbReference type="PANTHER" id="PTHR43553:SF24">
    <property type="entry name" value="ENERGY-COUPLING FACTOR TRANSPORTER ATP-BINDING PROTEIN ECFA1"/>
    <property type="match status" value="1"/>
</dbReference>
<accession>A0A0B9A6K6</accession>
<dbReference type="InterPro" id="IPR003439">
    <property type="entry name" value="ABC_transporter-like_ATP-bd"/>
</dbReference>
<evidence type="ECO:0000313" key="8">
    <source>
        <dbReference type="Proteomes" id="UP000031488"/>
    </source>
</evidence>
<dbReference type="PANTHER" id="PTHR43553">
    <property type="entry name" value="HEAVY METAL TRANSPORTER"/>
    <property type="match status" value="1"/>
</dbReference>
<evidence type="ECO:0000256" key="4">
    <source>
        <dbReference type="ARBA" id="ARBA00022840"/>
    </source>
</evidence>
<dbReference type="SUPFAM" id="SSF52540">
    <property type="entry name" value="P-loop containing nucleoside triphosphate hydrolases"/>
    <property type="match status" value="2"/>
</dbReference>
<dbReference type="EMBL" id="JTJZ01000006">
    <property type="protein sequence ID" value="KHS54340.1"/>
    <property type="molecule type" value="Genomic_DNA"/>
</dbReference>
<dbReference type="InterPro" id="IPR017871">
    <property type="entry name" value="ABC_transporter-like_CS"/>
</dbReference>
<dbReference type="EC" id="3.6.3.28" evidence="7"/>
<dbReference type="InterPro" id="IPR003593">
    <property type="entry name" value="AAA+_ATPase"/>
</dbReference>
<evidence type="ECO:0000259" key="6">
    <source>
        <dbReference type="PROSITE" id="PS50893"/>
    </source>
</evidence>
<dbReference type="GO" id="GO:0042626">
    <property type="term" value="F:ATPase-coupled transmembrane transporter activity"/>
    <property type="evidence" value="ECO:0007669"/>
    <property type="project" value="TreeGrafter"/>
</dbReference>
<dbReference type="RefSeq" id="WP_039206227.1">
    <property type="nucleotide sequence ID" value="NZ_JTJZ01000006.1"/>
</dbReference>
<dbReference type="InterPro" id="IPR050095">
    <property type="entry name" value="ECF_ABC_transporter_ATP-bd"/>
</dbReference>
<proteinExistence type="inferred from homology"/>
<organism evidence="7 8">
    <name type="scientific">Brevibacterium linens</name>
    <dbReference type="NCBI Taxonomy" id="1703"/>
    <lineage>
        <taxon>Bacteria</taxon>
        <taxon>Bacillati</taxon>
        <taxon>Actinomycetota</taxon>
        <taxon>Actinomycetes</taxon>
        <taxon>Micrococcales</taxon>
        <taxon>Brevibacteriaceae</taxon>
        <taxon>Brevibacterium</taxon>
    </lineage>
</organism>
<keyword evidence="3" id="KW-0547">Nucleotide-binding</keyword>
<feature type="domain" description="ABC transporter" evidence="6">
    <location>
        <begin position="9"/>
        <end position="246"/>
    </location>
</feature>
<dbReference type="CDD" id="cd03225">
    <property type="entry name" value="ABC_cobalt_CbiO_domain1"/>
    <property type="match status" value="2"/>
</dbReference>
<evidence type="ECO:0000313" key="7">
    <source>
        <dbReference type="EMBL" id="KHS54340.1"/>
    </source>
</evidence>
<keyword evidence="2" id="KW-0813">Transport</keyword>
<sequence>MNRETTPAIEVSDLRFRYPGSSVESLRGVDLRIERGDFVAVVGGNGSGKTTLCKSFNGLIPHFWNGDISGTVRCNGRSTAHRTVGAIARDVGYVFQDFGNQIVRPTPRDDISFGPLNFGCEDWRERTEAVLDDLDIAHIADAQTWQLSGGQQHLTALAGVLALAPDIIVVDEPAAEVDPLRAAVVYDHLARLNERGITIIVIEHHAELVAKYAKTVVLMSEGQVSWCLPVAEALSRTADLEAADIPAPQVVAAARALVPDVARGIRSAPLTIEECAEAVRDALGPDVSATDLTGPALDRPADPAVDGSARETAAADPVPELMTTGPASGAGRTVAEVRGVTVGYQTISGARSTVIDDLDLRLHAGERVALVGSNGAGKSTLLSTLSGMKLPRDGSVVIDGQETSRLSPSELAGTVCYLVQRPDQMFLQDSISADIGMFPRSRGLPDAAEITAEVLDRVGLSQVGDRDGRLLSGGQQRRATLAIGLAMRPTLLLLDEPTSSLDLRSRDDVIDMLDALAEHILCSVVATHDMHLVAEWSDRVIVLDHGRIIADTDPTGLFADQDLLDRARLVPPQVTQLGQQLGLDPIPLSLPDLITRTTHAEEVVR</sequence>
<dbReference type="AlphaFoldDB" id="A0A0B9A6K6"/>
<dbReference type="GO" id="GO:0005524">
    <property type="term" value="F:ATP binding"/>
    <property type="evidence" value="ECO:0007669"/>
    <property type="project" value="UniProtKB-KW"/>
</dbReference>
<feature type="region of interest" description="Disordered" evidence="5">
    <location>
        <begin position="286"/>
        <end position="314"/>
    </location>
</feature>
<keyword evidence="7" id="KW-0378">Hydrolase</keyword>
<comment type="similarity">
    <text evidence="1">Belongs to the ABC transporter superfamily.</text>
</comment>
<dbReference type="PROSITE" id="PS50893">
    <property type="entry name" value="ABC_TRANSPORTER_2"/>
    <property type="match status" value="2"/>
</dbReference>
<keyword evidence="4" id="KW-0067">ATP-binding</keyword>